<dbReference type="OrthoDB" id="1262744at2"/>
<comment type="catalytic activity">
    <reaction evidence="5">
        <text>chorismate = prephenate</text>
        <dbReference type="Rhea" id="RHEA:13897"/>
        <dbReference type="ChEBI" id="CHEBI:29748"/>
        <dbReference type="ChEBI" id="CHEBI:29934"/>
        <dbReference type="EC" id="5.4.99.5"/>
    </reaction>
</comment>
<dbReference type="Proteomes" id="UP000253420">
    <property type="component" value="Unassembled WGS sequence"/>
</dbReference>
<dbReference type="EMBL" id="QOZG01000047">
    <property type="protein sequence ID" value="RCS21399.1"/>
    <property type="molecule type" value="Genomic_DNA"/>
</dbReference>
<feature type="signal peptide" evidence="6">
    <location>
        <begin position="1"/>
        <end position="29"/>
    </location>
</feature>
<sequence length="188" mass="21081">MRTRPSRRILWSIFLMGTFLSPTPLRAEAAPDALAPLIDAIAQRLAIADQVALSKWDSHVPVEDPKREQAVLAAVSHQAPRFWLEPDRAQRFFSAQIEANKLVQYGRLWQWVQAGKAPSGPRPDLKEIRSQLDQLQGVLLERIAGFDPYRTDAQCDRWVTSTIAHAAVDDLHRWALVRATGGLCASPK</sequence>
<comment type="caution">
    <text evidence="8">The sequence shown here is derived from an EMBL/GenBank/DDBJ whole genome shotgun (WGS) entry which is preliminary data.</text>
</comment>
<feature type="domain" description="Chorismate mutase" evidence="7">
    <location>
        <begin position="16"/>
        <end position="108"/>
    </location>
</feature>
<evidence type="ECO:0000256" key="4">
    <source>
        <dbReference type="ARBA" id="ARBA00023235"/>
    </source>
</evidence>
<organism evidence="8 9">
    <name type="scientific">Phyllobacterium salinisoli</name>
    <dbReference type="NCBI Taxonomy" id="1899321"/>
    <lineage>
        <taxon>Bacteria</taxon>
        <taxon>Pseudomonadati</taxon>
        <taxon>Pseudomonadota</taxon>
        <taxon>Alphaproteobacteria</taxon>
        <taxon>Hyphomicrobiales</taxon>
        <taxon>Phyllobacteriaceae</taxon>
        <taxon>Phyllobacterium</taxon>
    </lineage>
</organism>
<reference evidence="8 9" key="1">
    <citation type="submission" date="2018-07" db="EMBL/GenBank/DDBJ databases">
        <title>The draft genome of Phyllobacterium salinisoli.</title>
        <authorList>
            <person name="Liu L."/>
            <person name="Li L."/>
            <person name="Zhang X."/>
            <person name="Liang L."/>
        </authorList>
    </citation>
    <scope>NUCLEOTIDE SEQUENCE [LARGE SCALE GENOMIC DNA]</scope>
    <source>
        <strain evidence="8 9">LLAN61</strain>
    </source>
</reference>
<dbReference type="InterPro" id="IPR036263">
    <property type="entry name" value="Chorismate_II_sf"/>
</dbReference>
<evidence type="ECO:0000256" key="3">
    <source>
        <dbReference type="ARBA" id="ARBA00022729"/>
    </source>
</evidence>
<gene>
    <name evidence="8" type="ORF">DUT91_24395</name>
</gene>
<comment type="pathway">
    <text evidence="1 5">Metabolic intermediate biosynthesis; prephenate biosynthesis; prephenate from chorismate: step 1/1.</text>
</comment>
<evidence type="ECO:0000256" key="1">
    <source>
        <dbReference type="ARBA" id="ARBA00004817"/>
    </source>
</evidence>
<dbReference type="InterPro" id="IPR036979">
    <property type="entry name" value="CM_dom_sf"/>
</dbReference>
<comment type="function">
    <text evidence="5">Catalyzes the Claisen rearrangement of chorismate to prephenate.</text>
</comment>
<evidence type="ECO:0000313" key="9">
    <source>
        <dbReference type="Proteomes" id="UP000253420"/>
    </source>
</evidence>
<dbReference type="GO" id="GO:0004106">
    <property type="term" value="F:chorismate mutase activity"/>
    <property type="evidence" value="ECO:0007669"/>
    <property type="project" value="UniProtKB-EC"/>
</dbReference>
<dbReference type="PANTHER" id="PTHR38041:SF2">
    <property type="entry name" value="SECRETED CHORISMATE MUTASE"/>
    <property type="match status" value="1"/>
</dbReference>
<dbReference type="UniPathway" id="UPA00120">
    <property type="reaction ID" value="UER00203"/>
</dbReference>
<evidence type="ECO:0000256" key="2">
    <source>
        <dbReference type="ARBA" id="ARBA00012404"/>
    </source>
</evidence>
<dbReference type="InterPro" id="IPR008240">
    <property type="entry name" value="Chorismate_mutase_periplasmic"/>
</dbReference>
<keyword evidence="9" id="KW-1185">Reference proteome</keyword>
<feature type="chain" id="PRO_5016925560" description="Chorismate mutase" evidence="6">
    <location>
        <begin position="30"/>
        <end position="188"/>
    </location>
</feature>
<dbReference type="GO" id="GO:0009697">
    <property type="term" value="P:salicylic acid biosynthetic process"/>
    <property type="evidence" value="ECO:0007669"/>
    <property type="project" value="TreeGrafter"/>
</dbReference>
<name>A0A368JW45_9HYPH</name>
<dbReference type="InterPro" id="IPR051331">
    <property type="entry name" value="Chorismate_mutase-related"/>
</dbReference>
<proteinExistence type="predicted"/>
<dbReference type="NCBIfam" id="TIGR01806">
    <property type="entry name" value="CM_mono2"/>
    <property type="match status" value="1"/>
</dbReference>
<dbReference type="AlphaFoldDB" id="A0A368JW45"/>
<dbReference type="EC" id="5.4.99.5" evidence="2 5"/>
<evidence type="ECO:0000256" key="6">
    <source>
        <dbReference type="SAM" id="SignalP"/>
    </source>
</evidence>
<dbReference type="NCBIfam" id="NF006741">
    <property type="entry name" value="PRK09269.1"/>
    <property type="match status" value="1"/>
</dbReference>
<dbReference type="InterPro" id="IPR002701">
    <property type="entry name" value="CM_II_prokaryot"/>
</dbReference>
<protein>
    <recommendedName>
        <fullName evidence="2 5">Chorismate mutase</fullName>
        <ecNumber evidence="2 5">5.4.99.5</ecNumber>
    </recommendedName>
</protein>
<accession>A0A368JW45</accession>
<dbReference type="PIRSF" id="PIRSF026640">
    <property type="entry name" value="Peripl_chor_mut"/>
    <property type="match status" value="1"/>
</dbReference>
<dbReference type="SMART" id="SM00830">
    <property type="entry name" value="CM_2"/>
    <property type="match status" value="1"/>
</dbReference>
<keyword evidence="4 5" id="KW-0413">Isomerase</keyword>
<dbReference type="RefSeq" id="WP_114442982.1">
    <property type="nucleotide sequence ID" value="NZ_QOZG01000047.1"/>
</dbReference>
<evidence type="ECO:0000256" key="5">
    <source>
        <dbReference type="PIRNR" id="PIRNR026640"/>
    </source>
</evidence>
<evidence type="ECO:0000313" key="8">
    <source>
        <dbReference type="EMBL" id="RCS21399.1"/>
    </source>
</evidence>
<keyword evidence="3 6" id="KW-0732">Signal</keyword>
<dbReference type="PANTHER" id="PTHR38041">
    <property type="entry name" value="CHORISMATE MUTASE"/>
    <property type="match status" value="1"/>
</dbReference>
<dbReference type="GO" id="GO:0046417">
    <property type="term" value="P:chorismate metabolic process"/>
    <property type="evidence" value="ECO:0007669"/>
    <property type="project" value="InterPro"/>
</dbReference>
<dbReference type="SUPFAM" id="SSF48600">
    <property type="entry name" value="Chorismate mutase II"/>
    <property type="match status" value="1"/>
</dbReference>
<dbReference type="Pfam" id="PF01817">
    <property type="entry name" value="CM_2"/>
    <property type="match status" value="1"/>
</dbReference>
<evidence type="ECO:0000259" key="7">
    <source>
        <dbReference type="PROSITE" id="PS51168"/>
    </source>
</evidence>
<dbReference type="PROSITE" id="PS51168">
    <property type="entry name" value="CHORISMATE_MUT_2"/>
    <property type="match status" value="1"/>
</dbReference>
<dbReference type="Gene3D" id="1.20.59.10">
    <property type="entry name" value="Chorismate mutase"/>
    <property type="match status" value="1"/>
</dbReference>